<gene>
    <name evidence="1" type="ORF">VN97_g294</name>
</gene>
<organism evidence="1 2">
    <name type="scientific">Penicillium thymicola</name>
    <dbReference type="NCBI Taxonomy" id="293382"/>
    <lineage>
        <taxon>Eukaryota</taxon>
        <taxon>Fungi</taxon>
        <taxon>Dikarya</taxon>
        <taxon>Ascomycota</taxon>
        <taxon>Pezizomycotina</taxon>
        <taxon>Eurotiomycetes</taxon>
        <taxon>Eurotiomycetidae</taxon>
        <taxon>Eurotiales</taxon>
        <taxon>Aspergillaceae</taxon>
        <taxon>Penicillium</taxon>
    </lineage>
</organism>
<dbReference type="AlphaFoldDB" id="A0AAI9TT64"/>
<dbReference type="Proteomes" id="UP001227192">
    <property type="component" value="Unassembled WGS sequence"/>
</dbReference>
<dbReference type="EMBL" id="LACB01000004">
    <property type="protein sequence ID" value="KAJ9492940.1"/>
    <property type="molecule type" value="Genomic_DNA"/>
</dbReference>
<protein>
    <submittedName>
        <fullName evidence="1">Uncharacterized protein</fullName>
    </submittedName>
</protein>
<keyword evidence="2" id="KW-1185">Reference proteome</keyword>
<reference evidence="1" key="1">
    <citation type="submission" date="2015-06" db="EMBL/GenBank/DDBJ databases">
        <authorList>
            <person name="Nguyen H."/>
        </authorList>
    </citation>
    <scope>NUCLEOTIDE SEQUENCE</scope>
    <source>
        <strain evidence="1">DAOM 180753</strain>
    </source>
</reference>
<evidence type="ECO:0000313" key="1">
    <source>
        <dbReference type="EMBL" id="KAJ9492940.1"/>
    </source>
</evidence>
<evidence type="ECO:0000313" key="2">
    <source>
        <dbReference type="Proteomes" id="UP001227192"/>
    </source>
</evidence>
<proteinExistence type="predicted"/>
<accession>A0AAI9TT64</accession>
<sequence>MRHFELDYQPQRLDVCLNSTITLAFLNPRFEHQLFPEEQSCLRSPDPVCQDWQLQIASPSLILLFPLGVSSQLQYSHIAYSLPLVSHQIQWILCGIWTQCDTLHAPVTMTY</sequence>
<reference evidence="1" key="2">
    <citation type="journal article" date="2016" name="Fungal Biol.">
        <title>Ochratoxin A production by Penicillium thymicola.</title>
        <authorList>
            <person name="Nguyen H.D.T."/>
            <person name="McMullin D.R."/>
            <person name="Ponomareva E."/>
            <person name="Riley R."/>
            <person name="Pomraning K.R."/>
            <person name="Baker S.E."/>
            <person name="Seifert K.A."/>
        </authorList>
    </citation>
    <scope>NUCLEOTIDE SEQUENCE</scope>
    <source>
        <strain evidence="1">DAOM 180753</strain>
    </source>
</reference>
<name>A0AAI9TT64_PENTH</name>
<comment type="caution">
    <text evidence="1">The sequence shown here is derived from an EMBL/GenBank/DDBJ whole genome shotgun (WGS) entry which is preliminary data.</text>
</comment>